<evidence type="ECO:0000313" key="10">
    <source>
        <dbReference type="EMBL" id="KAK0168122.1"/>
    </source>
</evidence>
<dbReference type="GO" id="GO:0005634">
    <property type="term" value="C:nucleus"/>
    <property type="evidence" value="ECO:0007669"/>
    <property type="project" value="TreeGrafter"/>
</dbReference>
<dbReference type="PROSITE" id="PS50280">
    <property type="entry name" value="SET"/>
    <property type="match status" value="1"/>
</dbReference>
<keyword evidence="1" id="KW-0489">Methyltransferase</keyword>
<evidence type="ECO:0000256" key="5">
    <source>
        <dbReference type="ARBA" id="ARBA00022771"/>
    </source>
</evidence>
<dbReference type="SUPFAM" id="SSF48452">
    <property type="entry name" value="TPR-like"/>
    <property type="match status" value="1"/>
</dbReference>
<dbReference type="InterPro" id="IPR052097">
    <property type="entry name" value="SET-MYND_domain_protein"/>
</dbReference>
<dbReference type="PROSITE" id="PS50865">
    <property type="entry name" value="ZF_MYND_2"/>
    <property type="match status" value="1"/>
</dbReference>
<dbReference type="InterPro" id="IPR046341">
    <property type="entry name" value="SET_dom_sf"/>
</dbReference>
<dbReference type="Gene3D" id="6.10.140.2220">
    <property type="match status" value="1"/>
</dbReference>
<evidence type="ECO:0000256" key="7">
    <source>
        <dbReference type="PROSITE-ProRule" id="PRU00134"/>
    </source>
</evidence>
<evidence type="ECO:0008006" key="12">
    <source>
        <dbReference type="Google" id="ProtNLM"/>
    </source>
</evidence>
<dbReference type="Pfam" id="PF00856">
    <property type="entry name" value="SET"/>
    <property type="match status" value="1"/>
</dbReference>
<dbReference type="EMBL" id="JAQQBR010001831">
    <property type="protein sequence ID" value="KAK0168122.1"/>
    <property type="molecule type" value="Genomic_DNA"/>
</dbReference>
<dbReference type="Gene3D" id="1.25.40.10">
    <property type="entry name" value="Tetratricopeptide repeat domain"/>
    <property type="match status" value="1"/>
</dbReference>
<dbReference type="InterPro" id="IPR002893">
    <property type="entry name" value="Znf_MYND"/>
</dbReference>
<reference evidence="10" key="2">
    <citation type="submission" date="2023-03" db="EMBL/GenBank/DDBJ databases">
        <authorList>
            <person name="Inwood S.N."/>
            <person name="Skelly J.G."/>
            <person name="Guhlin J."/>
            <person name="Harrop T.W.R."/>
            <person name="Goldson S.G."/>
            <person name="Dearden P.K."/>
        </authorList>
    </citation>
    <scope>NUCLEOTIDE SEQUENCE</scope>
    <source>
        <strain evidence="10">Lincoln</strain>
        <tissue evidence="10">Whole body</tissue>
    </source>
</reference>
<evidence type="ECO:0000313" key="11">
    <source>
        <dbReference type="Proteomes" id="UP001168972"/>
    </source>
</evidence>
<keyword evidence="5 7" id="KW-0863">Zinc-finger</keyword>
<dbReference type="GO" id="GO:0008170">
    <property type="term" value="F:N-methyltransferase activity"/>
    <property type="evidence" value="ECO:0007669"/>
    <property type="project" value="UniProtKB-ARBA"/>
</dbReference>
<dbReference type="GO" id="GO:0005737">
    <property type="term" value="C:cytoplasm"/>
    <property type="evidence" value="ECO:0007669"/>
    <property type="project" value="TreeGrafter"/>
</dbReference>
<dbReference type="AlphaFoldDB" id="A0AA39FEJ9"/>
<keyword evidence="11" id="KW-1185">Reference proteome</keyword>
<reference evidence="10" key="1">
    <citation type="journal article" date="2023" name="bioRxiv">
        <title>Scaffold-level genome assemblies of two parasitoid biocontrol wasps reveal the parthenogenesis mechanism and an associated novel virus.</title>
        <authorList>
            <person name="Inwood S."/>
            <person name="Skelly J."/>
            <person name="Guhlin J."/>
            <person name="Harrop T."/>
            <person name="Goldson S."/>
            <person name="Dearden P."/>
        </authorList>
    </citation>
    <scope>NUCLEOTIDE SEQUENCE</scope>
    <source>
        <strain evidence="10">Lincoln</strain>
        <tissue evidence="10">Whole body</tissue>
    </source>
</reference>
<dbReference type="PANTHER" id="PTHR46165:SF2">
    <property type="entry name" value="SET AND MYND DOMAIN-CONTAINING PROTEIN 4"/>
    <property type="match status" value="1"/>
</dbReference>
<dbReference type="InterPro" id="IPR011990">
    <property type="entry name" value="TPR-like_helical_dom_sf"/>
</dbReference>
<dbReference type="GO" id="GO:0042826">
    <property type="term" value="F:histone deacetylase binding"/>
    <property type="evidence" value="ECO:0007669"/>
    <property type="project" value="TreeGrafter"/>
</dbReference>
<keyword evidence="6" id="KW-0862">Zinc</keyword>
<dbReference type="GO" id="GO:0032259">
    <property type="term" value="P:methylation"/>
    <property type="evidence" value="ECO:0007669"/>
    <property type="project" value="UniProtKB-KW"/>
</dbReference>
<keyword evidence="3" id="KW-0949">S-adenosyl-L-methionine</keyword>
<keyword evidence="2" id="KW-0808">Transferase</keyword>
<evidence type="ECO:0000256" key="2">
    <source>
        <dbReference type="ARBA" id="ARBA00022679"/>
    </source>
</evidence>
<sequence>MEILLVIDDGFQDCPDMDMMINDILFHRWMICQFMCTSEYEFYNIILKNDEERIKNALKYLAINETAIDIEKNDKSTDRALSYIEEGNKKFESLYWEDLLEIYTKAAMYARNDSNELARAYGNLATRDINAGETLFVHKSYATVIGPEFAYKYCWYCCKRAWSAVPCHKCIEVIYCDETCRDKAWSEHHEIECGIISAFTREDSDLYELLALRLTVKAYKEAGGLKKLRKKIKKIDAIDDPILKLFTNNVFDPTKYESVYSLWREYSSSTRFIVVLKATMILYFLAATTNIFGAKITNFAQLLNNPEAIFIGRLILVNLGVAVMNGAKLSVDDNAGYSLDPLWCLFNHSCDPETINFTSGDIMTLLAFQRLEKGQQVTINYGRPFFYADLPSRQVLHNSFKFECKCRACNEYWGPDFSVDFPHCEVYSPTALMKKLGLSTIFGKFKKLAHMRTANDNIKVLLIPDLFRVLDFYHRVYGYPRNIFQFIVTIIILHSETIGQILAMHILGRVFAEYDEWKQGILQYTEQRSFRAYTDEQKVRIVLEYLMFTKRKLNIQYQSKSMTKAGEYIEKGEKLLQVQLCSDAVEIFTKAIMHAEIDSYELVLGYTKRSVALCQGGMYRNAQSDLERALIINRSSNELGSLFTYQMEYLTIIENEISHGNVESLPNPPQINSQMQMSWDSIFFKNNKTLGPHAVATRLIQVGEILTCRDRAWQDHHDIECSVICAISGQEQHSLDLLALRLTVKAYKEAGTLEKLQEKVNEIDQIRDPVAKCLSDGIMDFSKYASVYSLLRNTDDYFMSAMRAVAILCALAATTNIFGEKINDLETLTRNKYAIFIGGLIRRNFEISLANSTKLTMVDRDIGLILDSCWAMFNHSENPTVMNVTSRGTSTLTAIQNIKKDEKIFLQHDSGFMYNRYGKRQQRISNFNFYAIVESL</sequence>
<dbReference type="GO" id="GO:0008276">
    <property type="term" value="F:protein methyltransferase activity"/>
    <property type="evidence" value="ECO:0007669"/>
    <property type="project" value="UniProtKB-ARBA"/>
</dbReference>
<name>A0AA39FEJ9_MICHY</name>
<keyword evidence="4" id="KW-0479">Metal-binding</keyword>
<evidence type="ECO:0000256" key="3">
    <source>
        <dbReference type="ARBA" id="ARBA00022691"/>
    </source>
</evidence>
<dbReference type="PROSITE" id="PS01360">
    <property type="entry name" value="ZF_MYND_1"/>
    <property type="match status" value="1"/>
</dbReference>
<dbReference type="Proteomes" id="UP001168972">
    <property type="component" value="Unassembled WGS sequence"/>
</dbReference>
<dbReference type="PANTHER" id="PTHR46165">
    <property type="entry name" value="SET AND MYND DOMAIN-CONTAINING PROTEIN 4"/>
    <property type="match status" value="1"/>
</dbReference>
<accession>A0AA39FEJ9</accession>
<dbReference type="InterPro" id="IPR001214">
    <property type="entry name" value="SET_dom"/>
</dbReference>
<comment type="caution">
    <text evidence="10">The sequence shown here is derived from an EMBL/GenBank/DDBJ whole genome shotgun (WGS) entry which is preliminary data.</text>
</comment>
<evidence type="ECO:0000259" key="9">
    <source>
        <dbReference type="PROSITE" id="PS50865"/>
    </source>
</evidence>
<feature type="domain" description="SET" evidence="8">
    <location>
        <begin position="113"/>
        <end position="382"/>
    </location>
</feature>
<feature type="domain" description="MYND-type" evidence="9">
    <location>
        <begin position="154"/>
        <end position="193"/>
    </location>
</feature>
<proteinExistence type="predicted"/>
<protein>
    <recommendedName>
        <fullName evidence="12">SET and MYND domain-containing protein 4</fullName>
    </recommendedName>
</protein>
<dbReference type="Gene3D" id="2.170.270.10">
    <property type="entry name" value="SET domain"/>
    <property type="match status" value="2"/>
</dbReference>
<evidence type="ECO:0000256" key="6">
    <source>
        <dbReference type="ARBA" id="ARBA00022833"/>
    </source>
</evidence>
<dbReference type="SUPFAM" id="SSF82199">
    <property type="entry name" value="SET domain"/>
    <property type="match status" value="2"/>
</dbReference>
<dbReference type="GO" id="GO:0008270">
    <property type="term" value="F:zinc ion binding"/>
    <property type="evidence" value="ECO:0007669"/>
    <property type="project" value="UniProtKB-KW"/>
</dbReference>
<organism evidence="10 11">
    <name type="scientific">Microctonus hyperodae</name>
    <name type="common">Parasitoid wasp</name>
    <dbReference type="NCBI Taxonomy" id="165561"/>
    <lineage>
        <taxon>Eukaryota</taxon>
        <taxon>Metazoa</taxon>
        <taxon>Ecdysozoa</taxon>
        <taxon>Arthropoda</taxon>
        <taxon>Hexapoda</taxon>
        <taxon>Insecta</taxon>
        <taxon>Pterygota</taxon>
        <taxon>Neoptera</taxon>
        <taxon>Endopterygota</taxon>
        <taxon>Hymenoptera</taxon>
        <taxon>Apocrita</taxon>
        <taxon>Ichneumonoidea</taxon>
        <taxon>Braconidae</taxon>
        <taxon>Euphorinae</taxon>
        <taxon>Microctonus</taxon>
    </lineage>
</organism>
<evidence type="ECO:0000256" key="4">
    <source>
        <dbReference type="ARBA" id="ARBA00022723"/>
    </source>
</evidence>
<evidence type="ECO:0000256" key="1">
    <source>
        <dbReference type="ARBA" id="ARBA00022603"/>
    </source>
</evidence>
<gene>
    <name evidence="10" type="ORF">PV327_001953</name>
</gene>
<dbReference type="GO" id="GO:0008757">
    <property type="term" value="F:S-adenosylmethionine-dependent methyltransferase activity"/>
    <property type="evidence" value="ECO:0007669"/>
    <property type="project" value="UniProtKB-ARBA"/>
</dbReference>
<dbReference type="Gene3D" id="1.10.220.160">
    <property type="match status" value="1"/>
</dbReference>
<evidence type="ECO:0000259" key="8">
    <source>
        <dbReference type="PROSITE" id="PS50280"/>
    </source>
</evidence>